<reference evidence="12 13" key="1">
    <citation type="submission" date="2017-06" db="EMBL/GenBank/DDBJ databases">
        <title>Hymenobacter amundsenii sp. nov. isolated from regoliths in Antarctica.</title>
        <authorList>
            <person name="Sedlacek I."/>
            <person name="Kralova S."/>
            <person name="Pantucek R."/>
            <person name="Svec P."/>
            <person name="Holochova P."/>
            <person name="Stankova E."/>
            <person name="Vrbovska V."/>
            <person name="Busse H.-J."/>
        </authorList>
    </citation>
    <scope>NUCLEOTIDE SEQUENCE [LARGE SCALE GENOMIC DNA]</scope>
    <source>
        <strain evidence="12 13">CCM 8682</strain>
    </source>
</reference>
<keyword evidence="7 8" id="KW-0998">Cell outer membrane</keyword>
<comment type="subcellular location">
    <subcellularLocation>
        <location evidence="1 8">Cell outer membrane</location>
        <topology evidence="1 8">Multi-pass membrane protein</topology>
    </subcellularLocation>
</comment>
<evidence type="ECO:0000256" key="1">
    <source>
        <dbReference type="ARBA" id="ARBA00004571"/>
    </source>
</evidence>
<dbReference type="SUPFAM" id="SSF49452">
    <property type="entry name" value="Starch-binding domain-like"/>
    <property type="match status" value="1"/>
</dbReference>
<feature type="domain" description="TonB-dependent receptor-like beta-barrel" evidence="10">
    <location>
        <begin position="367"/>
        <end position="777"/>
    </location>
</feature>
<dbReference type="InterPro" id="IPR012910">
    <property type="entry name" value="Plug_dom"/>
</dbReference>
<proteinExistence type="inferred from homology"/>
<evidence type="ECO:0000256" key="9">
    <source>
        <dbReference type="RuleBase" id="RU003357"/>
    </source>
</evidence>
<dbReference type="PANTHER" id="PTHR30442:SF0">
    <property type="entry name" value="FE(3+) DICITRATE TRANSPORT PROTEIN FECA"/>
    <property type="match status" value="1"/>
</dbReference>
<dbReference type="Gene3D" id="2.60.40.1120">
    <property type="entry name" value="Carboxypeptidase-like, regulatory domain"/>
    <property type="match status" value="1"/>
</dbReference>
<dbReference type="AlphaFoldDB" id="A0A246FN41"/>
<dbReference type="Gene3D" id="2.40.170.20">
    <property type="entry name" value="TonB-dependent receptor, beta-barrel domain"/>
    <property type="match status" value="1"/>
</dbReference>
<feature type="domain" description="TonB-dependent receptor plug" evidence="11">
    <location>
        <begin position="138"/>
        <end position="236"/>
    </location>
</feature>
<evidence type="ECO:0000259" key="10">
    <source>
        <dbReference type="Pfam" id="PF00593"/>
    </source>
</evidence>
<evidence type="ECO:0000256" key="2">
    <source>
        <dbReference type="ARBA" id="ARBA00022448"/>
    </source>
</evidence>
<keyword evidence="3 8" id="KW-1134">Transmembrane beta strand</keyword>
<sequence>MPRLLTLLLLLLLTFPGFSQNLTLSGRVTNARTGQPVARAEVLVAGSGQLTRTDAEGRYRLQGLTAGTYALTAFAEQFTSLTKPMEVAADATLDFALAPLADVKLSEVNVEGQREQGFGIRRLNSVEGTAIYEAKKTEVIELKNVTANLATNNARQVFAKVAGLNIWESDGAGIQLGIGGRGLSPNRTANFNTRQNGYDISADALGYPESYYTPPTEALDRIEVVRGAASLQYGTQFGGMLNFVLRRGPTDKKVQFTTRQTGGSFGFFNSFNSVGGQLGRTNYYAYYQYKRGDGWRPNSGFDVHTAYASVQHAATEKLTIGLDYTRMYYLAQQPGGLTDAEFAQDARQSKRTRNWFRVNWNLLAATADYRFSDATRLNWRTFGLLADRTALGNLSRIDRADDLSTARLLIRDEFRNVGSELRLLHRYALAGSFSTLLVGGRYYHGFTDQRQGPGSRAADADFTFYTYPPEENISIVQAGYKYPSRNAAVFVENIFNLTPRLSLTPGLRYEWIQTRARGTFIKKEYDQANNFLSEENFAEQRQTTRGLLLGGIGASFKPTEQVEVYANFSQNYRAINFNDMRVVNPGIRVDQNLRDERGYSADLGLRGGRPGVFTYDASLFYLAYNNRIGLSPEKDTLRSQNYLLRTNIGRSRNLGLETFVEADILRLLQGENARTGLSVFSNLTLVDARYNIDKEVFRDKKVELAPALIAKAGLTLRRGPLKLAYQYAYTSRQFTDATNTLRESTAVFGEIPAYWIMDLSGSYEYKFLKLEAGLNNLTDNRYFTRRATAYPGPGIIPADARGFYVTLQAQF</sequence>
<evidence type="ECO:0000313" key="13">
    <source>
        <dbReference type="Proteomes" id="UP000197277"/>
    </source>
</evidence>
<comment type="similarity">
    <text evidence="8 9">Belongs to the TonB-dependent receptor family.</text>
</comment>
<protein>
    <submittedName>
        <fullName evidence="12">Iron(III) dicitrate transport protein FecA</fullName>
    </submittedName>
</protein>
<dbReference type="Pfam" id="PF13620">
    <property type="entry name" value="CarboxypepD_reg"/>
    <property type="match status" value="1"/>
</dbReference>
<evidence type="ECO:0000256" key="8">
    <source>
        <dbReference type="PROSITE-ProRule" id="PRU01360"/>
    </source>
</evidence>
<dbReference type="OrthoDB" id="9758472at2"/>
<dbReference type="GO" id="GO:0033214">
    <property type="term" value="P:siderophore-iron import into cell"/>
    <property type="evidence" value="ECO:0007669"/>
    <property type="project" value="TreeGrafter"/>
</dbReference>
<dbReference type="SUPFAM" id="SSF56935">
    <property type="entry name" value="Porins"/>
    <property type="match status" value="1"/>
</dbReference>
<dbReference type="InterPro" id="IPR036942">
    <property type="entry name" value="Beta-barrel_TonB_sf"/>
</dbReference>
<evidence type="ECO:0000256" key="5">
    <source>
        <dbReference type="ARBA" id="ARBA00023077"/>
    </source>
</evidence>
<keyword evidence="6 8" id="KW-0472">Membrane</keyword>
<dbReference type="InterPro" id="IPR037066">
    <property type="entry name" value="Plug_dom_sf"/>
</dbReference>
<accession>A0A246FN41</accession>
<dbReference type="PANTHER" id="PTHR30442">
    <property type="entry name" value="IRON III DICITRATE TRANSPORT PROTEIN FECA"/>
    <property type="match status" value="1"/>
</dbReference>
<dbReference type="InterPro" id="IPR000531">
    <property type="entry name" value="Beta-barrel_TonB"/>
</dbReference>
<organism evidence="12 13">
    <name type="scientific">Hymenobacter amundsenii</name>
    <dbReference type="NCBI Taxonomy" id="2006685"/>
    <lineage>
        <taxon>Bacteria</taxon>
        <taxon>Pseudomonadati</taxon>
        <taxon>Bacteroidota</taxon>
        <taxon>Cytophagia</taxon>
        <taxon>Cytophagales</taxon>
        <taxon>Hymenobacteraceae</taxon>
        <taxon>Hymenobacter</taxon>
    </lineage>
</organism>
<dbReference type="GO" id="GO:0009279">
    <property type="term" value="C:cell outer membrane"/>
    <property type="evidence" value="ECO:0007669"/>
    <property type="project" value="UniProtKB-SubCell"/>
</dbReference>
<dbReference type="Proteomes" id="UP000197277">
    <property type="component" value="Unassembled WGS sequence"/>
</dbReference>
<dbReference type="Gene3D" id="2.170.130.10">
    <property type="entry name" value="TonB-dependent receptor, plug domain"/>
    <property type="match status" value="1"/>
</dbReference>
<dbReference type="PROSITE" id="PS52016">
    <property type="entry name" value="TONB_DEPENDENT_REC_3"/>
    <property type="match status" value="1"/>
</dbReference>
<evidence type="ECO:0000256" key="6">
    <source>
        <dbReference type="ARBA" id="ARBA00023136"/>
    </source>
</evidence>
<dbReference type="RefSeq" id="WP_088463423.1">
    <property type="nucleotide sequence ID" value="NZ_NIRR01000005.1"/>
</dbReference>
<evidence type="ECO:0000313" key="12">
    <source>
        <dbReference type="EMBL" id="OWP64158.1"/>
    </source>
</evidence>
<evidence type="ECO:0000259" key="11">
    <source>
        <dbReference type="Pfam" id="PF07715"/>
    </source>
</evidence>
<dbReference type="InterPro" id="IPR013784">
    <property type="entry name" value="Carb-bd-like_fold"/>
</dbReference>
<keyword evidence="13" id="KW-1185">Reference proteome</keyword>
<dbReference type="GO" id="GO:0030246">
    <property type="term" value="F:carbohydrate binding"/>
    <property type="evidence" value="ECO:0007669"/>
    <property type="project" value="InterPro"/>
</dbReference>
<dbReference type="InterPro" id="IPR039426">
    <property type="entry name" value="TonB-dep_rcpt-like"/>
</dbReference>
<dbReference type="Pfam" id="PF07715">
    <property type="entry name" value="Plug"/>
    <property type="match status" value="1"/>
</dbReference>
<dbReference type="Pfam" id="PF00593">
    <property type="entry name" value="TonB_dep_Rec_b-barrel"/>
    <property type="match status" value="1"/>
</dbReference>
<evidence type="ECO:0000256" key="7">
    <source>
        <dbReference type="ARBA" id="ARBA00023237"/>
    </source>
</evidence>
<gene>
    <name evidence="12" type="ORF">CDA63_05370</name>
</gene>
<evidence type="ECO:0000256" key="3">
    <source>
        <dbReference type="ARBA" id="ARBA00022452"/>
    </source>
</evidence>
<dbReference type="EMBL" id="NIRR01000005">
    <property type="protein sequence ID" value="OWP64158.1"/>
    <property type="molecule type" value="Genomic_DNA"/>
</dbReference>
<comment type="caution">
    <text evidence="12">The sequence shown here is derived from an EMBL/GenBank/DDBJ whole genome shotgun (WGS) entry which is preliminary data.</text>
</comment>
<keyword evidence="4 8" id="KW-0812">Transmembrane</keyword>
<keyword evidence="2 8" id="KW-0813">Transport</keyword>
<evidence type="ECO:0000256" key="4">
    <source>
        <dbReference type="ARBA" id="ARBA00022692"/>
    </source>
</evidence>
<name>A0A246FN41_9BACT</name>
<keyword evidence="5 9" id="KW-0798">TonB box</keyword>